<dbReference type="RefSeq" id="WP_013506773.1">
    <property type="nucleotide sequence ID" value="NC_014836.1"/>
</dbReference>
<evidence type="ECO:0000256" key="4">
    <source>
        <dbReference type="ARBA" id="ARBA00022692"/>
    </source>
</evidence>
<protein>
    <submittedName>
        <fullName evidence="8">Polysulphide reductase NrfD</fullName>
    </submittedName>
</protein>
<proteinExistence type="inferred from homology"/>
<feature type="transmembrane region" description="Helical" evidence="7">
    <location>
        <begin position="353"/>
        <end position="374"/>
    </location>
</feature>
<evidence type="ECO:0000256" key="7">
    <source>
        <dbReference type="SAM" id="Phobius"/>
    </source>
</evidence>
<comment type="similarity">
    <text evidence="2">Belongs to the NrfD family.</text>
</comment>
<sequence>MSLNIQAQKINFGPLKPTMGTWFWVLVFGALGLILAYSAVYIFFQGQHTLATSDPVPWNVFVSAYIFFVVTSTGLCFISAFGAVFGIEKYELIAKRAVFASLVFLAVGMTAIFLDIGRPWMMYNYAISPNPASPMFWMGVFYGLYFFLLLMELIFIIRGNLKATQFWGTLGFISAVVAHGCLGALLGMIYAKPLWFGPYMPIYFIMSAFVSGLASLSIILIISYKSKNRKMSQRMHELILDMGKVFGYAVCALLFFVFWKNASGIFADKPELHWILYGEYAARFWIGEVLIGLIIPIFILLYKGTRTHFGILIAAIMVIAGLVMARVNLVIIGQLQTPFGQPLGTYSANMLEIMFFAGLFGMFGLIYLVGAYFFQFEEFEDMVSDALDEAGH</sequence>
<dbReference type="Proteomes" id="UP000002572">
    <property type="component" value="Chromosome"/>
</dbReference>
<dbReference type="OrthoDB" id="9772767at2"/>
<dbReference type="AlphaFoldDB" id="E6W3E1"/>
<dbReference type="Pfam" id="PF03916">
    <property type="entry name" value="NrfD"/>
    <property type="match status" value="1"/>
</dbReference>
<evidence type="ECO:0000313" key="9">
    <source>
        <dbReference type="Proteomes" id="UP000002572"/>
    </source>
</evidence>
<keyword evidence="4 7" id="KW-0812">Transmembrane</keyword>
<dbReference type="STRING" id="653733.Selin_2175"/>
<evidence type="ECO:0000256" key="6">
    <source>
        <dbReference type="ARBA" id="ARBA00023136"/>
    </source>
</evidence>
<dbReference type="InParanoid" id="E6W3E1"/>
<reference evidence="8 9" key="1">
    <citation type="submission" date="2010-12" db="EMBL/GenBank/DDBJ databases">
        <title>Complete sequence of Desulfurispirillum indicum S5.</title>
        <authorList>
            <consortium name="US DOE Joint Genome Institute"/>
            <person name="Lucas S."/>
            <person name="Copeland A."/>
            <person name="Lapidus A."/>
            <person name="Cheng J.-F."/>
            <person name="Goodwin L."/>
            <person name="Pitluck S."/>
            <person name="Chertkov O."/>
            <person name="Held B."/>
            <person name="Detter J.C."/>
            <person name="Han C."/>
            <person name="Tapia R."/>
            <person name="Land M."/>
            <person name="Hauser L."/>
            <person name="Kyrpides N."/>
            <person name="Ivanova N."/>
            <person name="Mikhailova N."/>
            <person name="Haggblom M."/>
            <person name="Rauschenbach I."/>
            <person name="Bini E."/>
            <person name="Woyke T."/>
        </authorList>
    </citation>
    <scope>NUCLEOTIDE SEQUENCE [LARGE SCALE GENOMIC DNA]</scope>
    <source>
        <strain evidence="9">ATCC BAA-1389 / DSM 22839 / S5</strain>
    </source>
</reference>
<dbReference type="eggNOG" id="COG5557">
    <property type="taxonomic scope" value="Bacteria"/>
</dbReference>
<dbReference type="InterPro" id="IPR005614">
    <property type="entry name" value="NrfD-like"/>
</dbReference>
<evidence type="ECO:0000256" key="3">
    <source>
        <dbReference type="ARBA" id="ARBA00022475"/>
    </source>
</evidence>
<evidence type="ECO:0000256" key="1">
    <source>
        <dbReference type="ARBA" id="ARBA00004651"/>
    </source>
</evidence>
<comment type="subcellular location">
    <subcellularLocation>
        <location evidence="1">Cell membrane</location>
        <topology evidence="1">Multi-pass membrane protein</topology>
    </subcellularLocation>
</comment>
<feature type="transmembrane region" description="Helical" evidence="7">
    <location>
        <begin position="169"/>
        <end position="190"/>
    </location>
</feature>
<feature type="transmembrane region" description="Helical" evidence="7">
    <location>
        <begin position="282"/>
        <end position="302"/>
    </location>
</feature>
<accession>E6W3E1</accession>
<dbReference type="HOGENOM" id="CLU_045348_3_1_0"/>
<dbReference type="PANTHER" id="PTHR34856">
    <property type="entry name" value="PROTEIN NRFD"/>
    <property type="match status" value="1"/>
</dbReference>
<evidence type="ECO:0000313" key="8">
    <source>
        <dbReference type="EMBL" id="ADU66895.1"/>
    </source>
</evidence>
<feature type="transmembrane region" description="Helical" evidence="7">
    <location>
        <begin position="309"/>
        <end position="333"/>
    </location>
</feature>
<feature type="transmembrane region" description="Helical" evidence="7">
    <location>
        <begin position="64"/>
        <end position="85"/>
    </location>
</feature>
<feature type="transmembrane region" description="Helical" evidence="7">
    <location>
        <begin position="245"/>
        <end position="262"/>
    </location>
</feature>
<organism evidence="8 9">
    <name type="scientific">Desulfurispirillum indicum (strain ATCC BAA-1389 / DSM 22839 / S5)</name>
    <dbReference type="NCBI Taxonomy" id="653733"/>
    <lineage>
        <taxon>Bacteria</taxon>
        <taxon>Pseudomonadati</taxon>
        <taxon>Chrysiogenota</taxon>
        <taxon>Chrysiogenia</taxon>
        <taxon>Chrysiogenales</taxon>
        <taxon>Chrysiogenaceae</taxon>
        <taxon>Desulfurispirillum</taxon>
    </lineage>
</organism>
<feature type="transmembrane region" description="Helical" evidence="7">
    <location>
        <begin position="136"/>
        <end position="157"/>
    </location>
</feature>
<dbReference type="FunCoup" id="E6W3E1">
    <property type="interactions" value="26"/>
</dbReference>
<keyword evidence="5 7" id="KW-1133">Transmembrane helix</keyword>
<dbReference type="PANTHER" id="PTHR34856:SF2">
    <property type="entry name" value="PROTEIN NRFD"/>
    <property type="match status" value="1"/>
</dbReference>
<dbReference type="GO" id="GO:0005886">
    <property type="term" value="C:plasma membrane"/>
    <property type="evidence" value="ECO:0007669"/>
    <property type="project" value="UniProtKB-SubCell"/>
</dbReference>
<dbReference type="InterPro" id="IPR052049">
    <property type="entry name" value="Electron_transfer_protein"/>
</dbReference>
<evidence type="ECO:0000256" key="5">
    <source>
        <dbReference type="ARBA" id="ARBA00022989"/>
    </source>
</evidence>
<name>E6W3E1_DESIS</name>
<feature type="transmembrane region" description="Helical" evidence="7">
    <location>
        <begin position="21"/>
        <end position="44"/>
    </location>
</feature>
<keyword evidence="9" id="KW-1185">Reference proteome</keyword>
<gene>
    <name evidence="8" type="ordered locus">Selin_2175</name>
</gene>
<keyword evidence="3" id="KW-1003">Cell membrane</keyword>
<dbReference type="KEGG" id="din:Selin_2175"/>
<dbReference type="Gene3D" id="1.20.1630.10">
    <property type="entry name" value="Formate dehydrogenase/DMSO reductase domain"/>
    <property type="match status" value="1"/>
</dbReference>
<evidence type="ECO:0000256" key="2">
    <source>
        <dbReference type="ARBA" id="ARBA00008929"/>
    </source>
</evidence>
<feature type="transmembrane region" description="Helical" evidence="7">
    <location>
        <begin position="202"/>
        <end position="224"/>
    </location>
</feature>
<keyword evidence="6 7" id="KW-0472">Membrane</keyword>
<feature type="transmembrane region" description="Helical" evidence="7">
    <location>
        <begin position="97"/>
        <end position="116"/>
    </location>
</feature>
<dbReference type="EMBL" id="CP002432">
    <property type="protein sequence ID" value="ADU66895.1"/>
    <property type="molecule type" value="Genomic_DNA"/>
</dbReference>